<reference evidence="2 3" key="1">
    <citation type="submission" date="2016-02" db="EMBL/GenBank/DDBJ databases">
        <authorList>
            <person name="Wen L."/>
            <person name="He K."/>
            <person name="Yang H."/>
        </authorList>
    </citation>
    <scope>NUCLEOTIDE SEQUENCE [LARGE SCALE GENOMIC DNA]</scope>
    <source>
        <strain evidence="2">ShG14-8</strain>
    </source>
</reference>
<evidence type="ECO:0000256" key="1">
    <source>
        <dbReference type="SAM" id="SignalP"/>
    </source>
</evidence>
<dbReference type="EMBL" id="LSLI01000015">
    <property type="protein sequence ID" value="KXS32936.1"/>
    <property type="molecule type" value="Genomic_DNA"/>
</dbReference>
<protein>
    <submittedName>
        <fullName evidence="2">Uncharacterized protein</fullName>
    </submittedName>
</protein>
<name>A0A139BVB7_9PROT</name>
<sequence>MTITKNIFTLIFGCLIANIIHAQSLGQPVTPKQLFPSNTLNVYSPDDKGWIITGVASNGISFGKRGAENNETYGAQVIIFEKPPVNNDNDEFINFVKKRIATMNPTPRFQELKSSYQYSESRGYPCVDVHINFVDTAAVTSAGKEQLKLQVISLYCRHPTQQNIGFFAAYSHRGKTIDDQLERPAKDFIEGINVPKK</sequence>
<reference evidence="2 3" key="2">
    <citation type="submission" date="2016-03" db="EMBL/GenBank/DDBJ databases">
        <title>New uncultured bacterium of the family Gallionellaceae from acid mine drainage: description and reconstruction of genome based on metagenomic analysis of microbial community.</title>
        <authorList>
            <person name="Kadnikov V."/>
            <person name="Ivasenko D."/>
            <person name="Beletsky A."/>
            <person name="Mardanov A."/>
            <person name="Danilova E."/>
            <person name="Pimenov N."/>
            <person name="Karnachuk O."/>
            <person name="Ravin N."/>
        </authorList>
    </citation>
    <scope>NUCLEOTIDE SEQUENCE [LARGE SCALE GENOMIC DNA]</scope>
    <source>
        <strain evidence="2">ShG14-8</strain>
    </source>
</reference>
<feature type="signal peptide" evidence="1">
    <location>
        <begin position="1"/>
        <end position="22"/>
    </location>
</feature>
<dbReference type="Proteomes" id="UP000070578">
    <property type="component" value="Unassembled WGS sequence"/>
</dbReference>
<comment type="caution">
    <text evidence="2">The sequence shown here is derived from an EMBL/GenBank/DDBJ whole genome shotgun (WGS) entry which is preliminary data.</text>
</comment>
<keyword evidence="1" id="KW-0732">Signal</keyword>
<accession>A0A139BVB7</accession>
<proteinExistence type="predicted"/>
<evidence type="ECO:0000313" key="2">
    <source>
        <dbReference type="EMBL" id="KXS32936.1"/>
    </source>
</evidence>
<feature type="chain" id="PRO_5007483972" evidence="1">
    <location>
        <begin position="23"/>
        <end position="197"/>
    </location>
</feature>
<organism evidence="2 3">
    <name type="scientific">Candidatus Gallionella acididurans</name>
    <dbReference type="NCBI Taxonomy" id="1796491"/>
    <lineage>
        <taxon>Bacteria</taxon>
        <taxon>Pseudomonadati</taxon>
        <taxon>Pseudomonadota</taxon>
        <taxon>Betaproteobacteria</taxon>
        <taxon>Nitrosomonadales</taxon>
        <taxon>Gallionellaceae</taxon>
        <taxon>Gallionella</taxon>
    </lineage>
</organism>
<dbReference type="AlphaFoldDB" id="A0A139BVB7"/>
<evidence type="ECO:0000313" key="3">
    <source>
        <dbReference type="Proteomes" id="UP000070578"/>
    </source>
</evidence>
<gene>
    <name evidence="2" type="ORF">AWT59_0945</name>
</gene>